<keyword evidence="6" id="KW-1003">Cell membrane</keyword>
<comment type="function">
    <text evidence="1">Required for the export of heme to the periplasm for the biogenesis of c-type cytochromes.</text>
</comment>
<dbReference type="GO" id="GO:0015886">
    <property type="term" value="P:heme transport"/>
    <property type="evidence" value="ECO:0007669"/>
    <property type="project" value="InterPro"/>
</dbReference>
<evidence type="ECO:0000313" key="13">
    <source>
        <dbReference type="EMBL" id="QEY25764.1"/>
    </source>
</evidence>
<dbReference type="KEGG" id="nzl:D0T92_03900"/>
<dbReference type="EMBL" id="CP031700">
    <property type="protein sequence ID" value="QEY25764.1"/>
    <property type="molecule type" value="Genomic_DNA"/>
</dbReference>
<sequence length="48" mass="5652">MYWQSFKDFITMGGDGLFVWLCIGITLLALAIEWLHLRALWHKQNGEK</sequence>
<accession>A0A5J6PTX3</accession>
<evidence type="ECO:0000256" key="2">
    <source>
        <dbReference type="ARBA" id="ARBA00004377"/>
    </source>
</evidence>
<evidence type="ECO:0000256" key="7">
    <source>
        <dbReference type="ARBA" id="ARBA00022519"/>
    </source>
</evidence>
<evidence type="ECO:0000256" key="12">
    <source>
        <dbReference type="SAM" id="Phobius"/>
    </source>
</evidence>
<evidence type="ECO:0000256" key="9">
    <source>
        <dbReference type="ARBA" id="ARBA00022748"/>
    </source>
</evidence>
<evidence type="ECO:0000256" key="3">
    <source>
        <dbReference type="ARBA" id="ARBA00008741"/>
    </source>
</evidence>
<keyword evidence="11 12" id="KW-0472">Membrane</keyword>
<keyword evidence="9" id="KW-0201">Cytochrome c-type biogenesis</keyword>
<evidence type="ECO:0000256" key="10">
    <source>
        <dbReference type="ARBA" id="ARBA00022989"/>
    </source>
</evidence>
<keyword evidence="7" id="KW-0997">Cell inner membrane</keyword>
<proteinExistence type="inferred from homology"/>
<keyword evidence="14" id="KW-1185">Reference proteome</keyword>
<evidence type="ECO:0000256" key="6">
    <source>
        <dbReference type="ARBA" id="ARBA00022475"/>
    </source>
</evidence>
<comment type="subcellular location">
    <subcellularLocation>
        <location evidence="2">Cell inner membrane</location>
        <topology evidence="2">Single-pass membrane protein</topology>
    </subcellularLocation>
</comment>
<organism evidence="13 14">
    <name type="scientific">Neisseria zalophi</name>
    <dbReference type="NCBI Taxonomy" id="640030"/>
    <lineage>
        <taxon>Bacteria</taxon>
        <taxon>Pseudomonadati</taxon>
        <taxon>Pseudomonadota</taxon>
        <taxon>Betaproteobacteria</taxon>
        <taxon>Neisseriales</taxon>
        <taxon>Neisseriaceae</taxon>
        <taxon>Neisseria</taxon>
    </lineage>
</organism>
<keyword evidence="5" id="KW-0813">Transport</keyword>
<keyword evidence="8 12" id="KW-0812">Transmembrane</keyword>
<feature type="transmembrane region" description="Helical" evidence="12">
    <location>
        <begin position="17"/>
        <end position="35"/>
    </location>
</feature>
<dbReference type="Proteomes" id="UP000325713">
    <property type="component" value="Chromosome"/>
</dbReference>
<gene>
    <name evidence="13" type="primary">ccmD</name>
    <name evidence="13" type="ORF">D0T92_03900</name>
</gene>
<protein>
    <recommendedName>
        <fullName evidence="4">Heme exporter protein D</fullName>
    </recommendedName>
</protein>
<evidence type="ECO:0000313" key="14">
    <source>
        <dbReference type="Proteomes" id="UP000325713"/>
    </source>
</evidence>
<dbReference type="GO" id="GO:0017004">
    <property type="term" value="P:cytochrome complex assembly"/>
    <property type="evidence" value="ECO:0007669"/>
    <property type="project" value="UniProtKB-KW"/>
</dbReference>
<evidence type="ECO:0000256" key="1">
    <source>
        <dbReference type="ARBA" id="ARBA00002442"/>
    </source>
</evidence>
<evidence type="ECO:0000256" key="11">
    <source>
        <dbReference type="ARBA" id="ARBA00023136"/>
    </source>
</evidence>
<keyword evidence="10 12" id="KW-1133">Transmembrane helix</keyword>
<comment type="similarity">
    <text evidence="3">Belongs to the CcmD/CycX/HelD family.</text>
</comment>
<dbReference type="NCBIfam" id="TIGR03141">
    <property type="entry name" value="cytochro_ccmD"/>
    <property type="match status" value="1"/>
</dbReference>
<evidence type="ECO:0000256" key="8">
    <source>
        <dbReference type="ARBA" id="ARBA00022692"/>
    </source>
</evidence>
<name>A0A5J6PTX3_9NEIS</name>
<dbReference type="GO" id="GO:0005886">
    <property type="term" value="C:plasma membrane"/>
    <property type="evidence" value="ECO:0007669"/>
    <property type="project" value="UniProtKB-SubCell"/>
</dbReference>
<reference evidence="13 14" key="1">
    <citation type="submission" date="2018-08" db="EMBL/GenBank/DDBJ databases">
        <title>Neisseria zalophi ATCC BAA-2455 complete genome.</title>
        <authorList>
            <person name="Veseli I.A."/>
            <person name="Buttler R."/>
            <person name="Mascarenhas dos Santos A.C."/>
            <person name="Pombert J.-F."/>
        </authorList>
    </citation>
    <scope>NUCLEOTIDE SEQUENCE [LARGE SCALE GENOMIC DNA]</scope>
    <source>
        <strain evidence="13 14">ATCC BAA-2455</strain>
    </source>
</reference>
<dbReference type="InterPro" id="IPR007078">
    <property type="entry name" value="Haem_export_protD_CcmD"/>
</dbReference>
<evidence type="ECO:0000256" key="4">
    <source>
        <dbReference type="ARBA" id="ARBA00016461"/>
    </source>
</evidence>
<evidence type="ECO:0000256" key="5">
    <source>
        <dbReference type="ARBA" id="ARBA00022448"/>
    </source>
</evidence>
<dbReference type="AlphaFoldDB" id="A0A5J6PTX3"/>
<dbReference type="RefSeq" id="WP_191963665.1">
    <property type="nucleotide sequence ID" value="NZ_CP031700.1"/>
</dbReference>